<evidence type="ECO:0000313" key="2">
    <source>
        <dbReference type="EMBL" id="KAH3775935.1"/>
    </source>
</evidence>
<feature type="compositionally biased region" description="Basic and acidic residues" evidence="1">
    <location>
        <begin position="78"/>
        <end position="87"/>
    </location>
</feature>
<name>A0A9D4ECV8_DREPO</name>
<reference evidence="2" key="1">
    <citation type="journal article" date="2019" name="bioRxiv">
        <title>The Genome of the Zebra Mussel, Dreissena polymorpha: A Resource for Invasive Species Research.</title>
        <authorList>
            <person name="McCartney M.A."/>
            <person name="Auch B."/>
            <person name="Kono T."/>
            <person name="Mallez S."/>
            <person name="Zhang Y."/>
            <person name="Obille A."/>
            <person name="Becker A."/>
            <person name="Abrahante J.E."/>
            <person name="Garbe J."/>
            <person name="Badalamenti J.P."/>
            <person name="Herman A."/>
            <person name="Mangelson H."/>
            <person name="Liachko I."/>
            <person name="Sullivan S."/>
            <person name="Sone E.D."/>
            <person name="Koren S."/>
            <person name="Silverstein K.A.T."/>
            <person name="Beckman K.B."/>
            <person name="Gohl D.M."/>
        </authorList>
    </citation>
    <scope>NUCLEOTIDE SEQUENCE</scope>
    <source>
        <strain evidence="2">Duluth1</strain>
        <tissue evidence="2">Whole animal</tissue>
    </source>
</reference>
<dbReference type="AlphaFoldDB" id="A0A9D4ECV8"/>
<comment type="caution">
    <text evidence="2">The sequence shown here is derived from an EMBL/GenBank/DDBJ whole genome shotgun (WGS) entry which is preliminary data.</text>
</comment>
<feature type="region of interest" description="Disordered" evidence="1">
    <location>
        <begin position="63"/>
        <end position="87"/>
    </location>
</feature>
<keyword evidence="3" id="KW-1185">Reference proteome</keyword>
<accession>A0A9D4ECV8</accession>
<organism evidence="2 3">
    <name type="scientific">Dreissena polymorpha</name>
    <name type="common">Zebra mussel</name>
    <name type="synonym">Mytilus polymorpha</name>
    <dbReference type="NCBI Taxonomy" id="45954"/>
    <lineage>
        <taxon>Eukaryota</taxon>
        <taxon>Metazoa</taxon>
        <taxon>Spiralia</taxon>
        <taxon>Lophotrochozoa</taxon>
        <taxon>Mollusca</taxon>
        <taxon>Bivalvia</taxon>
        <taxon>Autobranchia</taxon>
        <taxon>Heteroconchia</taxon>
        <taxon>Euheterodonta</taxon>
        <taxon>Imparidentia</taxon>
        <taxon>Neoheterodontei</taxon>
        <taxon>Myida</taxon>
        <taxon>Dreissenoidea</taxon>
        <taxon>Dreissenidae</taxon>
        <taxon>Dreissena</taxon>
    </lineage>
</organism>
<dbReference type="EMBL" id="JAIWYP010000009">
    <property type="protein sequence ID" value="KAH3775935.1"/>
    <property type="molecule type" value="Genomic_DNA"/>
</dbReference>
<sequence length="202" mass="22734">MINTRLSHGDRPTSDSLYVYHDELCPASFSHRAEALRPSGGRRPMYMSLGNALIFADTRTINPRQNDPVSVRSSAGRQPDERKTRDPSEKVIIANERAAGVYRLSLHYIAIATENCFSCLPRLRPSYTYQELVRTTAITKTNDLKTTGLGIGIQQIKAVLQQRWEKNALFNREKSAGKQVKWAGAKLLSRENGSSQFKEVTH</sequence>
<protein>
    <submittedName>
        <fullName evidence="2">Uncharacterized protein</fullName>
    </submittedName>
</protein>
<reference evidence="2" key="2">
    <citation type="submission" date="2020-11" db="EMBL/GenBank/DDBJ databases">
        <authorList>
            <person name="McCartney M.A."/>
            <person name="Auch B."/>
            <person name="Kono T."/>
            <person name="Mallez S."/>
            <person name="Becker A."/>
            <person name="Gohl D.M."/>
            <person name="Silverstein K.A.T."/>
            <person name="Koren S."/>
            <person name="Bechman K.B."/>
            <person name="Herman A."/>
            <person name="Abrahante J.E."/>
            <person name="Garbe J."/>
        </authorList>
    </citation>
    <scope>NUCLEOTIDE SEQUENCE</scope>
    <source>
        <strain evidence="2">Duluth1</strain>
        <tissue evidence="2">Whole animal</tissue>
    </source>
</reference>
<gene>
    <name evidence="2" type="ORF">DPMN_177345</name>
</gene>
<evidence type="ECO:0000256" key="1">
    <source>
        <dbReference type="SAM" id="MobiDB-lite"/>
    </source>
</evidence>
<proteinExistence type="predicted"/>
<evidence type="ECO:0000313" key="3">
    <source>
        <dbReference type="Proteomes" id="UP000828390"/>
    </source>
</evidence>
<dbReference type="Proteomes" id="UP000828390">
    <property type="component" value="Unassembled WGS sequence"/>
</dbReference>
<feature type="compositionally biased region" description="Polar residues" evidence="1">
    <location>
        <begin position="63"/>
        <end position="76"/>
    </location>
</feature>